<dbReference type="Proteomes" id="UP001339167">
    <property type="component" value="Unassembled WGS sequence"/>
</dbReference>
<evidence type="ECO:0000313" key="3">
    <source>
        <dbReference type="EMBL" id="MEE2025493.1"/>
    </source>
</evidence>
<feature type="domain" description="AB hydrolase-1" evidence="2">
    <location>
        <begin position="47"/>
        <end position="289"/>
    </location>
</feature>
<dbReference type="Pfam" id="PF12697">
    <property type="entry name" value="Abhydrolase_6"/>
    <property type="match status" value="1"/>
</dbReference>
<dbReference type="GO" id="GO:0016787">
    <property type="term" value="F:hydrolase activity"/>
    <property type="evidence" value="ECO:0007669"/>
    <property type="project" value="UniProtKB-KW"/>
</dbReference>
<accession>A0ABU7JKK0</accession>
<feature type="transmembrane region" description="Helical" evidence="1">
    <location>
        <begin position="12"/>
        <end position="29"/>
    </location>
</feature>
<evidence type="ECO:0000313" key="4">
    <source>
        <dbReference type="Proteomes" id="UP001339167"/>
    </source>
</evidence>
<keyword evidence="4" id="KW-1185">Reference proteome</keyword>
<evidence type="ECO:0000259" key="2">
    <source>
        <dbReference type="Pfam" id="PF12697"/>
    </source>
</evidence>
<keyword evidence="1" id="KW-1133">Transmembrane helix</keyword>
<proteinExistence type="predicted"/>
<evidence type="ECO:0000256" key="1">
    <source>
        <dbReference type="SAM" id="Phobius"/>
    </source>
</evidence>
<organism evidence="3 4">
    <name type="scientific">Alkalimonas mucilaginosa</name>
    <dbReference type="NCBI Taxonomy" id="3057676"/>
    <lineage>
        <taxon>Bacteria</taxon>
        <taxon>Pseudomonadati</taxon>
        <taxon>Pseudomonadota</taxon>
        <taxon>Gammaproteobacteria</taxon>
        <taxon>Alkalimonas</taxon>
    </lineage>
</organism>
<protein>
    <submittedName>
        <fullName evidence="3">Alpha/beta hydrolase</fullName>
    </submittedName>
</protein>
<dbReference type="Gene3D" id="3.40.50.1820">
    <property type="entry name" value="alpha/beta hydrolase"/>
    <property type="match status" value="1"/>
</dbReference>
<dbReference type="InterPro" id="IPR050266">
    <property type="entry name" value="AB_hydrolase_sf"/>
</dbReference>
<dbReference type="RefSeq" id="WP_330088804.1">
    <property type="nucleotide sequence ID" value="NZ_JAUGZK010000013.1"/>
</dbReference>
<reference evidence="3 4" key="1">
    <citation type="submission" date="2023-06" db="EMBL/GenBank/DDBJ databases">
        <title>Alkalimonas sp., MEB004 an alkaliphilic bacterium isolated from Lonar Lake, India.</title>
        <authorList>
            <person name="Joshi A."/>
            <person name="Thite S."/>
        </authorList>
    </citation>
    <scope>NUCLEOTIDE SEQUENCE [LARGE SCALE GENOMIC DNA]</scope>
    <source>
        <strain evidence="3 4">MEB004</strain>
    </source>
</reference>
<keyword evidence="3" id="KW-0378">Hydrolase</keyword>
<dbReference type="EMBL" id="JAUGZK010000013">
    <property type="protein sequence ID" value="MEE2025493.1"/>
    <property type="molecule type" value="Genomic_DNA"/>
</dbReference>
<keyword evidence="1" id="KW-0812">Transmembrane</keyword>
<dbReference type="SUPFAM" id="SSF53474">
    <property type="entry name" value="alpha/beta-Hydrolases"/>
    <property type="match status" value="1"/>
</dbReference>
<keyword evidence="1" id="KW-0472">Membrane</keyword>
<dbReference type="InterPro" id="IPR029058">
    <property type="entry name" value="AB_hydrolase_fold"/>
</dbReference>
<name>A0ABU7JKK0_9GAMM</name>
<gene>
    <name evidence="3" type="ORF">QWF21_14745</name>
</gene>
<comment type="caution">
    <text evidence="3">The sequence shown here is derived from an EMBL/GenBank/DDBJ whole genome shotgun (WGS) entry which is preliminary data.</text>
</comment>
<sequence length="301" mass="32823">MKKTTQQPGFWTYLVIALSIVIGVLSANLKAEPTHFQVQVVGQGQPVLMIPGLMSDSRTWQPLQAELAASYQLHLITLAGFAGNAPVNGPLLPKVREQLQAYILSENLQQPAIIGHSLGAFVAFDLASHQPQLIGPVIAIDGLPYLAPVFTRSNQTQVRDMQAQASAIRSQYQQMSAQQLAAMAQHGLGIQASSQPHQQLVLEMAATSDPASVGQALYELLTTDLRQQISAIQSPVLLLGASGAITGDKERQQIEQLYRQQLAELPQARLAFHPQSRHFMTLDQPEWVAHHILTALKEASQ</sequence>
<dbReference type="InterPro" id="IPR000073">
    <property type="entry name" value="AB_hydrolase_1"/>
</dbReference>
<dbReference type="PANTHER" id="PTHR43798">
    <property type="entry name" value="MONOACYLGLYCEROL LIPASE"/>
    <property type="match status" value="1"/>
</dbReference>